<comment type="caution">
    <text evidence="2">The sequence shown here is derived from an EMBL/GenBank/DDBJ whole genome shotgun (WGS) entry which is preliminary data.</text>
</comment>
<evidence type="ECO:0000313" key="3">
    <source>
        <dbReference type="Proteomes" id="UP000828390"/>
    </source>
</evidence>
<organism evidence="2 3">
    <name type="scientific">Dreissena polymorpha</name>
    <name type="common">Zebra mussel</name>
    <name type="synonym">Mytilus polymorpha</name>
    <dbReference type="NCBI Taxonomy" id="45954"/>
    <lineage>
        <taxon>Eukaryota</taxon>
        <taxon>Metazoa</taxon>
        <taxon>Spiralia</taxon>
        <taxon>Lophotrochozoa</taxon>
        <taxon>Mollusca</taxon>
        <taxon>Bivalvia</taxon>
        <taxon>Autobranchia</taxon>
        <taxon>Heteroconchia</taxon>
        <taxon>Euheterodonta</taxon>
        <taxon>Imparidentia</taxon>
        <taxon>Neoheterodontei</taxon>
        <taxon>Myida</taxon>
        <taxon>Dreissenoidea</taxon>
        <taxon>Dreissenidae</taxon>
        <taxon>Dreissena</taxon>
    </lineage>
</organism>
<dbReference type="Proteomes" id="UP000828390">
    <property type="component" value="Unassembled WGS sequence"/>
</dbReference>
<evidence type="ECO:0000256" key="1">
    <source>
        <dbReference type="SAM" id="MobiDB-lite"/>
    </source>
</evidence>
<reference evidence="2" key="2">
    <citation type="submission" date="2020-11" db="EMBL/GenBank/DDBJ databases">
        <authorList>
            <person name="McCartney M.A."/>
            <person name="Auch B."/>
            <person name="Kono T."/>
            <person name="Mallez S."/>
            <person name="Becker A."/>
            <person name="Gohl D.M."/>
            <person name="Silverstein K.A.T."/>
            <person name="Koren S."/>
            <person name="Bechman K.B."/>
            <person name="Herman A."/>
            <person name="Abrahante J.E."/>
            <person name="Garbe J."/>
        </authorList>
    </citation>
    <scope>NUCLEOTIDE SEQUENCE</scope>
    <source>
        <strain evidence="2">Duluth1</strain>
        <tissue evidence="2">Whole animal</tissue>
    </source>
</reference>
<dbReference type="EMBL" id="JAIWYP010000005">
    <property type="protein sequence ID" value="KAH3829332.1"/>
    <property type="molecule type" value="Genomic_DNA"/>
</dbReference>
<feature type="compositionally biased region" description="Basic and acidic residues" evidence="1">
    <location>
        <begin position="60"/>
        <end position="69"/>
    </location>
</feature>
<sequence>MYVRASFAKKAVVVQVSWLGQRGAKVAFRLRETRGPSSPVVTPLRECTLAPRPPHAVVSRRTDRLRKPVPDASDPARLAWCPSPPAAEGLRGHGSRGGVRLADPRTGEAPADSRGRNVRSRCRCSMCPCNSH</sequence>
<reference evidence="2" key="1">
    <citation type="journal article" date="2019" name="bioRxiv">
        <title>The Genome of the Zebra Mussel, Dreissena polymorpha: A Resource for Invasive Species Research.</title>
        <authorList>
            <person name="McCartney M.A."/>
            <person name="Auch B."/>
            <person name="Kono T."/>
            <person name="Mallez S."/>
            <person name="Zhang Y."/>
            <person name="Obille A."/>
            <person name="Becker A."/>
            <person name="Abrahante J.E."/>
            <person name="Garbe J."/>
            <person name="Badalamenti J.P."/>
            <person name="Herman A."/>
            <person name="Mangelson H."/>
            <person name="Liachko I."/>
            <person name="Sullivan S."/>
            <person name="Sone E.D."/>
            <person name="Koren S."/>
            <person name="Silverstein K.A.T."/>
            <person name="Beckman K.B."/>
            <person name="Gohl D.M."/>
        </authorList>
    </citation>
    <scope>NUCLEOTIDE SEQUENCE</scope>
    <source>
        <strain evidence="2">Duluth1</strain>
        <tissue evidence="2">Whole animal</tissue>
    </source>
</reference>
<keyword evidence="3" id="KW-1185">Reference proteome</keyword>
<gene>
    <name evidence="2" type="ORF">DPMN_131328</name>
</gene>
<name>A0A9D4H6S0_DREPO</name>
<protein>
    <submittedName>
        <fullName evidence="2">Uncharacterized protein</fullName>
    </submittedName>
</protein>
<accession>A0A9D4H6S0</accession>
<proteinExistence type="predicted"/>
<evidence type="ECO:0000313" key="2">
    <source>
        <dbReference type="EMBL" id="KAH3829332.1"/>
    </source>
</evidence>
<feature type="compositionally biased region" description="Basic and acidic residues" evidence="1">
    <location>
        <begin position="102"/>
        <end position="115"/>
    </location>
</feature>
<feature type="region of interest" description="Disordered" evidence="1">
    <location>
        <begin position="52"/>
        <end position="115"/>
    </location>
</feature>
<dbReference type="AlphaFoldDB" id="A0A9D4H6S0"/>